<keyword evidence="1" id="KW-1133">Transmembrane helix</keyword>
<feature type="transmembrane region" description="Helical" evidence="1">
    <location>
        <begin position="61"/>
        <end position="80"/>
    </location>
</feature>
<feature type="transmembrane region" description="Helical" evidence="1">
    <location>
        <begin position="6"/>
        <end position="25"/>
    </location>
</feature>
<accession>A0ABQ8TE34</accession>
<keyword evidence="3" id="KW-1185">Reference proteome</keyword>
<name>A0ABQ8TE34_PERAM</name>
<reference evidence="2 3" key="1">
    <citation type="journal article" date="2022" name="Allergy">
        <title>Genome assembly and annotation of Periplaneta americana reveal a comprehensive cockroach allergen profile.</title>
        <authorList>
            <person name="Wang L."/>
            <person name="Xiong Q."/>
            <person name="Saelim N."/>
            <person name="Wang L."/>
            <person name="Nong W."/>
            <person name="Wan A.T."/>
            <person name="Shi M."/>
            <person name="Liu X."/>
            <person name="Cao Q."/>
            <person name="Hui J.H.L."/>
            <person name="Sookrung N."/>
            <person name="Leung T.F."/>
            <person name="Tungtrongchitr A."/>
            <person name="Tsui S.K.W."/>
        </authorList>
    </citation>
    <scope>NUCLEOTIDE SEQUENCE [LARGE SCALE GENOMIC DNA]</scope>
    <source>
        <strain evidence="2">PWHHKU_190912</strain>
    </source>
</reference>
<gene>
    <name evidence="2" type="ORF">ANN_06312</name>
</gene>
<keyword evidence="1" id="KW-0812">Transmembrane</keyword>
<sequence>MICPQIRVFNTLAGILFLVAGVVIMQGYKLHTLVVQFQDYDDVNTEDEILQYDGDETKKNGVFLLASGILCFANCIIYFADVAWSVHTTLANL</sequence>
<evidence type="ECO:0000256" key="1">
    <source>
        <dbReference type="SAM" id="Phobius"/>
    </source>
</evidence>
<keyword evidence="1" id="KW-0472">Membrane</keyword>
<organism evidence="2 3">
    <name type="scientific">Periplaneta americana</name>
    <name type="common">American cockroach</name>
    <name type="synonym">Blatta americana</name>
    <dbReference type="NCBI Taxonomy" id="6978"/>
    <lineage>
        <taxon>Eukaryota</taxon>
        <taxon>Metazoa</taxon>
        <taxon>Ecdysozoa</taxon>
        <taxon>Arthropoda</taxon>
        <taxon>Hexapoda</taxon>
        <taxon>Insecta</taxon>
        <taxon>Pterygota</taxon>
        <taxon>Neoptera</taxon>
        <taxon>Polyneoptera</taxon>
        <taxon>Dictyoptera</taxon>
        <taxon>Blattodea</taxon>
        <taxon>Blattoidea</taxon>
        <taxon>Blattidae</taxon>
        <taxon>Blattinae</taxon>
        <taxon>Periplaneta</taxon>
    </lineage>
</organism>
<protein>
    <submittedName>
        <fullName evidence="2">Uncharacterized protein</fullName>
    </submittedName>
</protein>
<proteinExistence type="predicted"/>
<evidence type="ECO:0000313" key="2">
    <source>
        <dbReference type="EMBL" id="KAJ4444518.1"/>
    </source>
</evidence>
<dbReference type="EMBL" id="JAJSOF020000011">
    <property type="protein sequence ID" value="KAJ4444518.1"/>
    <property type="molecule type" value="Genomic_DNA"/>
</dbReference>
<dbReference type="Proteomes" id="UP001148838">
    <property type="component" value="Unassembled WGS sequence"/>
</dbReference>
<comment type="caution">
    <text evidence="2">The sequence shown here is derived from an EMBL/GenBank/DDBJ whole genome shotgun (WGS) entry which is preliminary data.</text>
</comment>
<evidence type="ECO:0000313" key="3">
    <source>
        <dbReference type="Proteomes" id="UP001148838"/>
    </source>
</evidence>